<evidence type="ECO:0000313" key="1">
    <source>
        <dbReference type="EMBL" id="KMO43187.1"/>
    </source>
</evidence>
<evidence type="ECO:0000313" key="2">
    <source>
        <dbReference type="Proteomes" id="UP000036449"/>
    </source>
</evidence>
<proteinExistence type="predicted"/>
<protein>
    <submittedName>
        <fullName evidence="1">Uncharacterized protein</fullName>
    </submittedName>
</protein>
<dbReference type="PATRIC" id="fig|1187852.3.peg.5531"/>
<dbReference type="AlphaFoldDB" id="A0A0J6TBE6"/>
<dbReference type="EMBL" id="LABZ01000056">
    <property type="protein sequence ID" value="KMO43187.1"/>
    <property type="molecule type" value="Genomic_DNA"/>
</dbReference>
<dbReference type="Proteomes" id="UP000036449">
    <property type="component" value="Unassembled WGS sequence"/>
</dbReference>
<organism evidence="1 2">
    <name type="scientific">Methylobacterium tarhaniae</name>
    <dbReference type="NCBI Taxonomy" id="1187852"/>
    <lineage>
        <taxon>Bacteria</taxon>
        <taxon>Pseudomonadati</taxon>
        <taxon>Pseudomonadota</taxon>
        <taxon>Alphaproteobacteria</taxon>
        <taxon>Hyphomicrobiales</taxon>
        <taxon>Methylobacteriaceae</taxon>
        <taxon>Methylobacterium</taxon>
    </lineage>
</organism>
<name>A0A0J6TBE6_9HYPH</name>
<gene>
    <name evidence="1" type="ORF">VQ03_09180</name>
</gene>
<reference evidence="1 2" key="1">
    <citation type="submission" date="2015-03" db="EMBL/GenBank/DDBJ databases">
        <title>Genome sequencing of Methylobacterium tarhaniae DSM 25844.</title>
        <authorList>
            <person name="Chaudhry V."/>
            <person name="Patil P.B."/>
        </authorList>
    </citation>
    <scope>NUCLEOTIDE SEQUENCE [LARGE SCALE GENOMIC DNA]</scope>
    <source>
        <strain evidence="1 2">DSM 25844</strain>
    </source>
</reference>
<comment type="caution">
    <text evidence="1">The sequence shown here is derived from an EMBL/GenBank/DDBJ whole genome shotgun (WGS) entry which is preliminary data.</text>
</comment>
<accession>A0A0J6TBE6</accession>
<sequence>MARYHELARSGAVSLPVLACPVRIAAGGERAFVGERTISLVVSLKFRAVPPAAFRSAASPAARSSVPPWAQKTIALSTDATP</sequence>
<keyword evidence="2" id="KW-1185">Reference proteome</keyword>